<dbReference type="PANTHER" id="PTHR37423">
    <property type="entry name" value="SOLUBLE LYTIC MUREIN TRANSGLYCOSYLASE-RELATED"/>
    <property type="match status" value="1"/>
</dbReference>
<dbReference type="NCBIfam" id="TIGR03302">
    <property type="entry name" value="OM_YfiO"/>
    <property type="match status" value="1"/>
</dbReference>
<evidence type="ECO:0000256" key="3">
    <source>
        <dbReference type="ARBA" id="ARBA00023237"/>
    </source>
</evidence>
<gene>
    <name evidence="5" type="ORF">TH606_08285</name>
</gene>
<keyword evidence="2" id="KW-0472">Membrane</keyword>
<evidence type="ECO:0000259" key="4">
    <source>
        <dbReference type="Pfam" id="PF13525"/>
    </source>
</evidence>
<dbReference type="SUPFAM" id="SSF48452">
    <property type="entry name" value="TPR-like"/>
    <property type="match status" value="1"/>
</dbReference>
<dbReference type="PANTHER" id="PTHR37423:SF6">
    <property type="entry name" value="CELL DIVISION COORDINATOR CPOB"/>
    <property type="match status" value="1"/>
</dbReference>
<evidence type="ECO:0000256" key="2">
    <source>
        <dbReference type="ARBA" id="ARBA00023136"/>
    </source>
</evidence>
<protein>
    <recommendedName>
        <fullName evidence="4">Outer membrane lipoprotein BamD-like domain-containing protein</fullName>
    </recommendedName>
</protein>
<reference evidence="5 6" key="1">
    <citation type="submission" date="2016-02" db="EMBL/GenBank/DDBJ databases">
        <title>Draft genome sequence of Thermodesulfatator sp. S606.</title>
        <authorList>
            <person name="Lai Q."/>
            <person name="Cao J."/>
            <person name="Dupont S."/>
            <person name="Shao Z."/>
            <person name="Jebbar M."/>
            <person name="Alain K."/>
        </authorList>
    </citation>
    <scope>NUCLEOTIDE SEQUENCE [LARGE SCALE GENOMIC DNA]</scope>
    <source>
        <strain evidence="5 6">S606</strain>
    </source>
</reference>
<name>A0A177E659_9BACT</name>
<dbReference type="InterPro" id="IPR017689">
    <property type="entry name" value="BamD"/>
</dbReference>
<dbReference type="InterPro" id="IPR039565">
    <property type="entry name" value="BamD-like"/>
</dbReference>
<evidence type="ECO:0000256" key="1">
    <source>
        <dbReference type="ARBA" id="ARBA00022729"/>
    </source>
</evidence>
<dbReference type="Gene3D" id="1.25.40.10">
    <property type="entry name" value="Tetratricopeptide repeat domain"/>
    <property type="match status" value="1"/>
</dbReference>
<dbReference type="InterPro" id="IPR011990">
    <property type="entry name" value="TPR-like_helical_dom_sf"/>
</dbReference>
<keyword evidence="3" id="KW-0998">Cell outer membrane</keyword>
<dbReference type="HAMAP" id="MF_00922">
    <property type="entry name" value="OM_assembly_BamD"/>
    <property type="match status" value="1"/>
</dbReference>
<dbReference type="EMBL" id="LSFI01000037">
    <property type="protein sequence ID" value="OAG27196.1"/>
    <property type="molecule type" value="Genomic_DNA"/>
</dbReference>
<dbReference type="AlphaFoldDB" id="A0A177E659"/>
<feature type="domain" description="Outer membrane lipoprotein BamD-like" evidence="4">
    <location>
        <begin position="40"/>
        <end position="221"/>
    </location>
</feature>
<proteinExistence type="inferred from homology"/>
<dbReference type="RefSeq" id="WP_068542819.1">
    <property type="nucleotide sequence ID" value="NZ_LSFI01000037.1"/>
</dbReference>
<dbReference type="PROSITE" id="PS51257">
    <property type="entry name" value="PROKAR_LIPOPROTEIN"/>
    <property type="match status" value="1"/>
</dbReference>
<dbReference type="Pfam" id="PF13525">
    <property type="entry name" value="YfiO"/>
    <property type="match status" value="1"/>
</dbReference>
<evidence type="ECO:0000313" key="6">
    <source>
        <dbReference type="Proteomes" id="UP000076964"/>
    </source>
</evidence>
<keyword evidence="1" id="KW-0732">Signal</keyword>
<organism evidence="5 6">
    <name type="scientific">Thermodesulfatator autotrophicus</name>
    <dbReference type="NCBI Taxonomy" id="1795632"/>
    <lineage>
        <taxon>Bacteria</taxon>
        <taxon>Pseudomonadati</taxon>
        <taxon>Thermodesulfobacteriota</taxon>
        <taxon>Thermodesulfobacteria</taxon>
        <taxon>Thermodesulfobacteriales</taxon>
        <taxon>Thermodesulfatatoraceae</taxon>
        <taxon>Thermodesulfatator</taxon>
    </lineage>
</organism>
<dbReference type="OrthoDB" id="9781894at2"/>
<accession>A0A177E659</accession>
<evidence type="ECO:0000313" key="5">
    <source>
        <dbReference type="EMBL" id="OAG27196.1"/>
    </source>
</evidence>
<dbReference type="Proteomes" id="UP000076964">
    <property type="component" value="Unassembled WGS sequence"/>
</dbReference>
<keyword evidence="6" id="KW-1185">Reference proteome</keyword>
<comment type="caution">
    <text evidence="5">The sequence shown here is derived from an EMBL/GenBank/DDBJ whole genome shotgun (WGS) entry which is preliminary data.</text>
</comment>
<sequence>MRFIVIVFLVLVLCSCGKSPEGGLLSWFKKSPAVESQDEELNRLIQKALEYYRKGFWEQAEESFRNIKDRYPDSPYALWAELKLADCKFFAGNYLEAIVLYEEFEKLHPTNEAIPYVIFQIATCYYKLKLPPDRDQSFTKKAIEYYERLISRFPNSPYTFEARKRIKECRESLGAHELYVAKFYYKTRRYRAAYYRLLYLLQSYPDTKAAVKARRLTAKYYPKALQETRALAEGTLKDFWGRPYP</sequence>
<dbReference type="STRING" id="1795632.TH606_08285"/>